<proteinExistence type="predicted"/>
<feature type="compositionally biased region" description="Polar residues" evidence="1">
    <location>
        <begin position="243"/>
        <end position="255"/>
    </location>
</feature>
<dbReference type="Pfam" id="PF15016">
    <property type="entry name" value="C5orf34_C"/>
    <property type="match status" value="1"/>
</dbReference>
<evidence type="ECO:0000313" key="3">
    <source>
        <dbReference type="EMBL" id="KAL1522669.1"/>
    </source>
</evidence>
<evidence type="ECO:0000313" key="4">
    <source>
        <dbReference type="Proteomes" id="UP001515480"/>
    </source>
</evidence>
<name>A0AB34JPX9_PRYPA</name>
<dbReference type="InterPro" id="IPR053901">
    <property type="entry name" value="C5orf34-like"/>
</dbReference>
<organism evidence="3 4">
    <name type="scientific">Prymnesium parvum</name>
    <name type="common">Toxic golden alga</name>
    <dbReference type="NCBI Taxonomy" id="97485"/>
    <lineage>
        <taxon>Eukaryota</taxon>
        <taxon>Haptista</taxon>
        <taxon>Haptophyta</taxon>
        <taxon>Prymnesiophyceae</taxon>
        <taxon>Prymnesiales</taxon>
        <taxon>Prymnesiaceae</taxon>
        <taxon>Prymnesium</taxon>
    </lineage>
</organism>
<evidence type="ECO:0000256" key="1">
    <source>
        <dbReference type="SAM" id="MobiDB-lite"/>
    </source>
</evidence>
<dbReference type="EMBL" id="JBGBPQ010000006">
    <property type="protein sequence ID" value="KAL1522669.1"/>
    <property type="molecule type" value="Genomic_DNA"/>
</dbReference>
<comment type="caution">
    <text evidence="3">The sequence shown here is derived from an EMBL/GenBank/DDBJ whole genome shotgun (WGS) entry which is preliminary data.</text>
</comment>
<dbReference type="PANTHER" id="PTHR34531">
    <property type="entry name" value="ZGC:153352"/>
    <property type="match status" value="1"/>
</dbReference>
<feature type="domain" description="C5orf34-like C-terminal" evidence="2">
    <location>
        <begin position="539"/>
        <end position="634"/>
    </location>
</feature>
<gene>
    <name evidence="3" type="ORF">AB1Y20_017647</name>
</gene>
<dbReference type="Proteomes" id="UP001515480">
    <property type="component" value="Unassembled WGS sequence"/>
</dbReference>
<dbReference type="InterPro" id="IPR027865">
    <property type="entry name" value="C5orf34-like_C"/>
</dbReference>
<dbReference type="PANTHER" id="PTHR34531:SF1">
    <property type="entry name" value="CHROMOSOME 5 OPEN READING FRAME 34"/>
    <property type="match status" value="1"/>
</dbReference>
<feature type="region of interest" description="Disordered" evidence="1">
    <location>
        <begin position="243"/>
        <end position="279"/>
    </location>
</feature>
<reference evidence="3 4" key="1">
    <citation type="journal article" date="2024" name="Science">
        <title>Giant polyketide synthase enzymes in the biosynthesis of giant marine polyether toxins.</title>
        <authorList>
            <person name="Fallon T.R."/>
            <person name="Shende V.V."/>
            <person name="Wierzbicki I.H."/>
            <person name="Pendleton A.L."/>
            <person name="Watervoot N.F."/>
            <person name="Auber R.P."/>
            <person name="Gonzalez D.J."/>
            <person name="Wisecaver J.H."/>
            <person name="Moore B.S."/>
        </authorList>
    </citation>
    <scope>NUCLEOTIDE SEQUENCE [LARGE SCALE GENOMIC DNA]</scope>
    <source>
        <strain evidence="3 4">12B1</strain>
    </source>
</reference>
<dbReference type="AlphaFoldDB" id="A0AB34JPX9"/>
<evidence type="ECO:0000259" key="2">
    <source>
        <dbReference type="Pfam" id="PF15016"/>
    </source>
</evidence>
<accession>A0AB34JPX9</accession>
<sequence length="772" mass="83637">MDARRETMARNAVTHQPPVPHGSACLPAPALYDWPIMRRFLLLPDHSAQASFSDNSLIVLNATAACFVLVSGDATQLHGLTSNVTSMSRSRVAQAMHARNVLSSSLPRINWELVIEAVQPCHFFDSVSPMDTLCWPSKAVPAHVLRHSDGSVRVLSIDRRAWLLLHPQQHTFAVCFPVSAGAVDELPDPAAALMLAWSTPPPVPPSTLRGACRFVFCTQLHDAFAPVHPCWVHPIQLAQQVAQAASHRAPSSPTTAEGKAGRPDIPATHSPPRWQESEGEGWVPESQLLHVGEARDVPAPIHSSVAPLPFELSPLTTIDADAASSAVRTRLPHGAARDAALRETSPWKMENRRAEWLRALAADARSVELPEGGVDCLLTPYALYRMAGHQPLSMTVLEDGMRLALSSSRRFWESQNACPTAVAVTYAVGAVPPTRRYIAALAPSSHPPGNQPHTAPPTVPTCTRVALRSRTSPLSTVSLLELASLGEALLPRNEQRRLAYTQRCAARSARWSGVESDPPPCGCHYDPKHEARCGRGSAAQVVEEALVPAVGRFRLFGDGRVSVAFEDRTIVTMRRKGDANLLGSEEAEGQRAVPPPTWRVCDITFPDGHTTQVRSDLPIGGEEYVRAAVKFHTWATQSPAERASLASQLLKEQLAVDAELKRIDRHFRLSSMPLPTSVTAHRPTSSRLDGTLPQLASPLHLQVSLELAKLEHALSSTGSCASPASVTFKNISHEPKKGASTNPGNMVRMLSFTDALSEIDRISQLLHVLGAD</sequence>
<keyword evidence="4" id="KW-1185">Reference proteome</keyword>
<protein>
    <recommendedName>
        <fullName evidence="2">C5orf34-like C-terminal domain-containing protein</fullName>
    </recommendedName>
</protein>